<dbReference type="Pfam" id="PF21571">
    <property type="entry name" value="ArgZ-like_C_1st"/>
    <property type="match status" value="1"/>
</dbReference>
<dbReference type="InterPro" id="IPR048963">
    <property type="entry name" value="ArgZ/ArgE-like_C_2nd"/>
</dbReference>
<comment type="cofactor">
    <cofactor evidence="1">
        <name>NAD(+)</name>
        <dbReference type="ChEBI" id="CHEBI:57540"/>
    </cofactor>
</comment>
<protein>
    <recommendedName>
        <fullName evidence="5">ornithine cyclodeaminase</fullName>
        <ecNumber evidence="5">4.3.1.12</ecNumber>
    </recommendedName>
</protein>
<reference evidence="9" key="1">
    <citation type="journal article" date="2020" name="mSystems">
        <title>Genome- and Community-Level Interaction Insights into Carbon Utilization and Element Cycling Functions of Hydrothermarchaeota in Hydrothermal Sediment.</title>
        <authorList>
            <person name="Zhou Z."/>
            <person name="Liu Y."/>
            <person name="Xu W."/>
            <person name="Pan J."/>
            <person name="Luo Z.H."/>
            <person name="Li M."/>
        </authorList>
    </citation>
    <scope>NUCLEOTIDE SEQUENCE [LARGE SCALE GENOMIC DNA]</scope>
    <source>
        <strain evidence="9">SpSt-508</strain>
    </source>
</reference>
<evidence type="ECO:0000256" key="3">
    <source>
        <dbReference type="ARBA" id="ARBA00023027"/>
    </source>
</evidence>
<feature type="domain" description="Arginine dihydrolase ArgZ/ArgE-like C-terminal second subdomain" evidence="7">
    <location>
        <begin position="199"/>
        <end position="410"/>
    </location>
</feature>
<dbReference type="InterPro" id="IPR048964">
    <property type="entry name" value="ArgZ/ArgE-like_C_1st"/>
</dbReference>
<evidence type="ECO:0000256" key="4">
    <source>
        <dbReference type="ARBA" id="ARBA00023239"/>
    </source>
</evidence>
<accession>A0A7C4QPF2</accession>
<keyword evidence="2" id="KW-0547">Nucleotide-binding</keyword>
<sequence>MASPTATNELPRFHEEVELQGHIIDSLLLPKVLDTITSLGGEYESREIRIGHHRHDPSYVRLEVTAPTAEVLEKILSEIGQHGAVPVALQDCRLVPADLAGAFPEGFYATTNEPTEVRVAGRWISVERQEMDCGVKVDPVAGRAWCVPMADVQVGDLIVVGRLGTRVHPVGREVDRPHAFGFMNSTVSSEKPKHVTVREIAEQMRAAARGKGKILVVAGPAVVHTGSRELMSWLIRKGYVDVLFAGNALAAHDIEQSFYGTSLGISMEHGGSTEEGHEHHLRSINRIRRLGSIRAAVEQGLLKEGIMYECIRHNIPFVLAGSIRDDGPLPDVITDTLAAQSKMRDLVQDVTFCLMIATTLHSIAVGNLLSARVKVVCVDINPATVTKLADRGTFQTVGLVTDVEPFLRVLVQELGGP</sequence>
<evidence type="ECO:0000313" key="9">
    <source>
        <dbReference type="EMBL" id="HGT40227.1"/>
    </source>
</evidence>
<evidence type="ECO:0000256" key="5">
    <source>
        <dbReference type="ARBA" id="ARBA00066346"/>
    </source>
</evidence>
<dbReference type="Gene3D" id="3.40.50.10690">
    <property type="entry name" value="putative lor/sdh protein like domains"/>
    <property type="match status" value="1"/>
</dbReference>
<evidence type="ECO:0000256" key="2">
    <source>
        <dbReference type="ARBA" id="ARBA00022741"/>
    </source>
</evidence>
<evidence type="ECO:0000256" key="1">
    <source>
        <dbReference type="ARBA" id="ARBA00001911"/>
    </source>
</evidence>
<dbReference type="EC" id="4.3.1.12" evidence="5"/>
<name>A0A7C4QPF2_9PLAN</name>
<dbReference type="EMBL" id="DSVQ01000016">
    <property type="protein sequence ID" value="HGT40227.1"/>
    <property type="molecule type" value="Genomic_DNA"/>
</dbReference>
<organism evidence="9">
    <name type="scientific">Schlesneria paludicola</name>
    <dbReference type="NCBI Taxonomy" id="360056"/>
    <lineage>
        <taxon>Bacteria</taxon>
        <taxon>Pseudomonadati</taxon>
        <taxon>Planctomycetota</taxon>
        <taxon>Planctomycetia</taxon>
        <taxon>Planctomycetales</taxon>
        <taxon>Planctomycetaceae</taxon>
        <taxon>Schlesneria</taxon>
    </lineage>
</organism>
<comment type="caution">
    <text evidence="9">The sequence shown here is derived from an EMBL/GenBank/DDBJ whole genome shotgun (WGS) entry which is preliminary data.</text>
</comment>
<feature type="domain" description="Arginine dihydrolase ArgZ/ArgE-like C-terminal first subdomain" evidence="8">
    <location>
        <begin position="114"/>
        <end position="197"/>
    </location>
</feature>
<keyword evidence="4" id="KW-0456">Lyase</keyword>
<evidence type="ECO:0000259" key="8">
    <source>
        <dbReference type="Pfam" id="PF21571"/>
    </source>
</evidence>
<gene>
    <name evidence="9" type="ORF">ENS64_13345</name>
</gene>
<evidence type="ECO:0000259" key="7">
    <source>
        <dbReference type="Pfam" id="PF21570"/>
    </source>
</evidence>
<dbReference type="Gene3D" id="3.30.70.2690">
    <property type="entry name" value="LOR/SDH bifunctional enzyme, conserved domain"/>
    <property type="match status" value="1"/>
</dbReference>
<dbReference type="AlphaFoldDB" id="A0A7C4QPF2"/>
<dbReference type="GO" id="GO:0008473">
    <property type="term" value="F:ornithine cyclodeaminase activity"/>
    <property type="evidence" value="ECO:0007669"/>
    <property type="project" value="UniProtKB-EC"/>
</dbReference>
<dbReference type="Pfam" id="PF21570">
    <property type="entry name" value="ArgZ-like_C_2nd"/>
    <property type="match status" value="1"/>
</dbReference>
<dbReference type="CDD" id="cd12144">
    <property type="entry name" value="SDH_N_domain"/>
    <property type="match status" value="1"/>
</dbReference>
<dbReference type="GO" id="GO:0000166">
    <property type="term" value="F:nucleotide binding"/>
    <property type="evidence" value="ECO:0007669"/>
    <property type="project" value="UniProtKB-KW"/>
</dbReference>
<dbReference type="InterPro" id="IPR005239">
    <property type="entry name" value="ArgZ/ArgE-like"/>
</dbReference>
<dbReference type="InterPro" id="IPR007545">
    <property type="entry name" value="LOR/SDH_bifunc_enz_cons_dom"/>
</dbReference>
<dbReference type="InterPro" id="IPR043009">
    <property type="entry name" value="LOR/SDH_bifunc_enz_cons_dom_sf"/>
</dbReference>
<keyword evidence="3" id="KW-0520">NAD</keyword>
<dbReference type="Pfam" id="PF04455">
    <property type="entry name" value="Saccharop_dh_N"/>
    <property type="match status" value="1"/>
</dbReference>
<feature type="domain" description="LOR/SDH bifunctional enzyme conserved" evidence="6">
    <location>
        <begin position="15"/>
        <end position="112"/>
    </location>
</feature>
<proteinExistence type="predicted"/>
<evidence type="ECO:0000259" key="6">
    <source>
        <dbReference type="Pfam" id="PF04455"/>
    </source>
</evidence>
<dbReference type="NCBIfam" id="TIGR00300">
    <property type="entry name" value="TIGR00300 family protein"/>
    <property type="match status" value="1"/>
</dbReference>